<evidence type="ECO:0000313" key="7">
    <source>
        <dbReference type="Proteomes" id="UP000324285"/>
    </source>
</evidence>
<accession>A0A5C1NHB5</accession>
<dbReference type="InterPro" id="IPR005119">
    <property type="entry name" value="LysR_subst-bd"/>
</dbReference>
<evidence type="ECO:0000256" key="2">
    <source>
        <dbReference type="ARBA" id="ARBA00023015"/>
    </source>
</evidence>
<dbReference type="Proteomes" id="UP000324285">
    <property type="component" value="Chromosome"/>
</dbReference>
<reference evidence="6" key="1">
    <citation type="submission" date="2021-02" db="EMBL/GenBank/DDBJ databases">
        <title>Strain Y2R2, a novel species of the genus Halomonas.</title>
        <authorList>
            <person name="Huang H."/>
        </authorList>
    </citation>
    <scope>NUCLEOTIDE SEQUENCE</scope>
    <source>
        <strain evidence="6">Y2R2</strain>
    </source>
</reference>
<protein>
    <submittedName>
        <fullName evidence="6">LysR family transcriptional regulator</fullName>
    </submittedName>
</protein>
<dbReference type="GO" id="GO:0043565">
    <property type="term" value="F:sequence-specific DNA binding"/>
    <property type="evidence" value="ECO:0007669"/>
    <property type="project" value="TreeGrafter"/>
</dbReference>
<keyword evidence="3" id="KW-0238">DNA-binding</keyword>
<dbReference type="PANTHER" id="PTHR30537">
    <property type="entry name" value="HTH-TYPE TRANSCRIPTIONAL REGULATOR"/>
    <property type="match status" value="1"/>
</dbReference>
<dbReference type="InterPro" id="IPR036388">
    <property type="entry name" value="WH-like_DNA-bd_sf"/>
</dbReference>
<evidence type="ECO:0000256" key="4">
    <source>
        <dbReference type="ARBA" id="ARBA00023163"/>
    </source>
</evidence>
<name>A0A5C1NHB5_9GAMM</name>
<dbReference type="SUPFAM" id="SSF46785">
    <property type="entry name" value="Winged helix' DNA-binding domain"/>
    <property type="match status" value="1"/>
</dbReference>
<feature type="domain" description="HTH lysR-type" evidence="5">
    <location>
        <begin position="1"/>
        <end position="61"/>
    </location>
</feature>
<dbReference type="InterPro" id="IPR058163">
    <property type="entry name" value="LysR-type_TF_proteobact-type"/>
</dbReference>
<keyword evidence="7" id="KW-1185">Reference proteome</keyword>
<dbReference type="InterPro" id="IPR036390">
    <property type="entry name" value="WH_DNA-bd_sf"/>
</dbReference>
<dbReference type="Pfam" id="PF03466">
    <property type="entry name" value="LysR_substrate"/>
    <property type="match status" value="1"/>
</dbReference>
<dbReference type="Pfam" id="PF00126">
    <property type="entry name" value="HTH_1"/>
    <property type="match status" value="1"/>
</dbReference>
<gene>
    <name evidence="6" type="ORF">E4T21_14815</name>
</gene>
<sequence length="303" mass="33539">MKGSDVAELRAFAAIIEHGNFARAAEWLGVSPSALSQTIRRLEVRLGQRLLNRTTRATRPTEAGQQLYERIRPALKEITEAQAQLQNQQGELGGRLRINASRTGAAYALAPHLTSFAQSYPRIEVEIVVSDRLEDVVESECDAGLRLGENLEQDMVGVPLSDPLRWIAVASPAYLARAGTPEHPADLKEHACINMRWPSGGHLYQWEFERDGQSVQVAVTGPLCTNDVATRLRAVKDGLGIGYFLEPEAWELLSSGDIVEVLGPWCAKEPGFSLYYPGNRLVTPQLRAFLDHIAACRRAEMRE</sequence>
<evidence type="ECO:0000256" key="3">
    <source>
        <dbReference type="ARBA" id="ARBA00023125"/>
    </source>
</evidence>
<comment type="similarity">
    <text evidence="1">Belongs to the LysR transcriptional regulatory family.</text>
</comment>
<dbReference type="PANTHER" id="PTHR30537:SF1">
    <property type="entry name" value="HTH-TYPE TRANSCRIPTIONAL REGULATOR PGRR"/>
    <property type="match status" value="1"/>
</dbReference>
<dbReference type="GO" id="GO:0006351">
    <property type="term" value="P:DNA-templated transcription"/>
    <property type="evidence" value="ECO:0007669"/>
    <property type="project" value="TreeGrafter"/>
</dbReference>
<dbReference type="RefSeq" id="WP_149285800.1">
    <property type="nucleotide sequence ID" value="NZ_CP038437.2"/>
</dbReference>
<evidence type="ECO:0000313" key="6">
    <source>
        <dbReference type="EMBL" id="QEM82676.1"/>
    </source>
</evidence>
<dbReference type="KEGG" id="hbh:E4T21_14815"/>
<organism evidence="6 7">
    <name type="scientific">Halomonas binhaiensis</name>
    <dbReference type="NCBI Taxonomy" id="2562282"/>
    <lineage>
        <taxon>Bacteria</taxon>
        <taxon>Pseudomonadati</taxon>
        <taxon>Pseudomonadota</taxon>
        <taxon>Gammaproteobacteria</taxon>
        <taxon>Oceanospirillales</taxon>
        <taxon>Halomonadaceae</taxon>
        <taxon>Halomonas</taxon>
    </lineage>
</organism>
<dbReference type="SUPFAM" id="SSF53850">
    <property type="entry name" value="Periplasmic binding protein-like II"/>
    <property type="match status" value="1"/>
</dbReference>
<dbReference type="FunFam" id="1.10.10.10:FF:000001">
    <property type="entry name" value="LysR family transcriptional regulator"/>
    <property type="match status" value="1"/>
</dbReference>
<dbReference type="OrthoDB" id="9815676at2"/>
<dbReference type="GO" id="GO:0003700">
    <property type="term" value="F:DNA-binding transcription factor activity"/>
    <property type="evidence" value="ECO:0007669"/>
    <property type="project" value="InterPro"/>
</dbReference>
<dbReference type="AlphaFoldDB" id="A0A5C1NHB5"/>
<evidence type="ECO:0000259" key="5">
    <source>
        <dbReference type="PROSITE" id="PS50931"/>
    </source>
</evidence>
<dbReference type="EMBL" id="CP038437">
    <property type="protein sequence ID" value="QEM82676.1"/>
    <property type="molecule type" value="Genomic_DNA"/>
</dbReference>
<evidence type="ECO:0000256" key="1">
    <source>
        <dbReference type="ARBA" id="ARBA00009437"/>
    </source>
</evidence>
<dbReference type="InterPro" id="IPR000847">
    <property type="entry name" value="LysR_HTH_N"/>
</dbReference>
<proteinExistence type="inferred from homology"/>
<keyword evidence="4" id="KW-0804">Transcription</keyword>
<dbReference type="Gene3D" id="3.40.190.290">
    <property type="match status" value="1"/>
</dbReference>
<dbReference type="Gene3D" id="1.10.10.10">
    <property type="entry name" value="Winged helix-like DNA-binding domain superfamily/Winged helix DNA-binding domain"/>
    <property type="match status" value="1"/>
</dbReference>
<keyword evidence="2" id="KW-0805">Transcription regulation</keyword>
<dbReference type="CDD" id="cd08474">
    <property type="entry name" value="PBP2_CrgA_like_5"/>
    <property type="match status" value="1"/>
</dbReference>
<dbReference type="PROSITE" id="PS50931">
    <property type="entry name" value="HTH_LYSR"/>
    <property type="match status" value="1"/>
</dbReference>